<name>A0A542DQ59_AMYCI</name>
<comment type="caution">
    <text evidence="7">The sequence shown here is derived from an EMBL/GenBank/DDBJ whole genome shotgun (WGS) entry which is preliminary data.</text>
</comment>
<comment type="cofactor">
    <cofactor evidence="1">
        <name>thiamine diphosphate</name>
        <dbReference type="ChEBI" id="CHEBI:58937"/>
    </cofactor>
</comment>
<dbReference type="Proteomes" id="UP000320876">
    <property type="component" value="Unassembled WGS sequence"/>
</dbReference>
<evidence type="ECO:0000313" key="7">
    <source>
        <dbReference type="EMBL" id="TQJ05124.1"/>
    </source>
</evidence>
<keyword evidence="4" id="KW-0479">Metal-binding</keyword>
<dbReference type="PROSITE" id="PS00801">
    <property type="entry name" value="TRANSKETOLASE_1"/>
    <property type="match status" value="1"/>
</dbReference>
<dbReference type="InterPro" id="IPR049557">
    <property type="entry name" value="Transketolase_CS"/>
</dbReference>
<dbReference type="GO" id="GO:0000287">
    <property type="term" value="F:magnesium ion binding"/>
    <property type="evidence" value="ECO:0007669"/>
    <property type="project" value="UniProtKB-ARBA"/>
</dbReference>
<dbReference type="InterPro" id="IPR029061">
    <property type="entry name" value="THDP-binding"/>
</dbReference>
<gene>
    <name evidence="7" type="ORF">FB471_4948</name>
</gene>
<feature type="domain" description="Transketolase N-terminal" evidence="6">
    <location>
        <begin position="23"/>
        <end position="271"/>
    </location>
</feature>
<dbReference type="CDD" id="cd02012">
    <property type="entry name" value="TPP_TK"/>
    <property type="match status" value="1"/>
</dbReference>
<proteinExistence type="inferred from homology"/>
<comment type="similarity">
    <text evidence="2">Belongs to the transketolase family.</text>
</comment>
<keyword evidence="5" id="KW-0786">Thiamine pyrophosphate</keyword>
<keyword evidence="3" id="KW-0808">Transferase</keyword>
<keyword evidence="8" id="KW-1185">Reference proteome</keyword>
<dbReference type="RefSeq" id="WP_142000699.1">
    <property type="nucleotide sequence ID" value="NZ_VFML01000001.1"/>
</dbReference>
<dbReference type="AlphaFoldDB" id="A0A542DQ59"/>
<protein>
    <submittedName>
        <fullName evidence="7">Transketolase</fullName>
    </submittedName>
</protein>
<evidence type="ECO:0000256" key="2">
    <source>
        <dbReference type="ARBA" id="ARBA00007131"/>
    </source>
</evidence>
<evidence type="ECO:0000259" key="6">
    <source>
        <dbReference type="Pfam" id="PF00456"/>
    </source>
</evidence>
<evidence type="ECO:0000256" key="5">
    <source>
        <dbReference type="ARBA" id="ARBA00023052"/>
    </source>
</evidence>
<dbReference type="EMBL" id="VFML01000001">
    <property type="protein sequence ID" value="TQJ05124.1"/>
    <property type="molecule type" value="Genomic_DNA"/>
</dbReference>
<reference evidence="7 8" key="1">
    <citation type="submission" date="2019-06" db="EMBL/GenBank/DDBJ databases">
        <title>Sequencing the genomes of 1000 actinobacteria strains.</title>
        <authorList>
            <person name="Klenk H.-P."/>
        </authorList>
    </citation>
    <scope>NUCLEOTIDE SEQUENCE [LARGE SCALE GENOMIC DNA]</scope>
    <source>
        <strain evidence="7 8">DSM 45679</strain>
    </source>
</reference>
<evidence type="ECO:0000313" key="8">
    <source>
        <dbReference type="Proteomes" id="UP000320876"/>
    </source>
</evidence>
<dbReference type="Gene3D" id="3.40.50.970">
    <property type="match status" value="1"/>
</dbReference>
<dbReference type="SUPFAM" id="SSF52518">
    <property type="entry name" value="Thiamin diphosphate-binding fold (THDP-binding)"/>
    <property type="match status" value="1"/>
</dbReference>
<dbReference type="OrthoDB" id="8732661at2"/>
<sequence length="285" mass="30826">MSSSTCTLPSSTHADLAPVTHRIREHIVNMCAGPEGGHVGGSMSLVEILATLYFRVMLVDPRLPGLPERDILLLSKGHGGIGLYATLCEAGFFPERELADYGRQGSHFMAHPHPEVPGVEMPSGSLGHGLAIGIGCALAARLDEVPRRAFVVLGDGELQEGSVWEAAAVASAQRLDRLVAIVDRNRLQITGETGEVCDLEPLADRWRAFGWRVREVDGHDVEELTEVLSAPPEPGTPTVVIAHTVKGKGLPFVEGQTRSHYARLGERQHRQALAALRASVRKVRR</sequence>
<evidence type="ECO:0000256" key="3">
    <source>
        <dbReference type="ARBA" id="ARBA00022679"/>
    </source>
</evidence>
<accession>A0A542DQ59</accession>
<dbReference type="GO" id="GO:0016740">
    <property type="term" value="F:transferase activity"/>
    <property type="evidence" value="ECO:0007669"/>
    <property type="project" value="UniProtKB-KW"/>
</dbReference>
<dbReference type="InterPro" id="IPR005474">
    <property type="entry name" value="Transketolase_N"/>
</dbReference>
<dbReference type="Pfam" id="PF00456">
    <property type="entry name" value="Transketolase_N"/>
    <property type="match status" value="1"/>
</dbReference>
<organism evidence="7 8">
    <name type="scientific">Amycolatopsis cihanbeyliensis</name>
    <dbReference type="NCBI Taxonomy" id="1128664"/>
    <lineage>
        <taxon>Bacteria</taxon>
        <taxon>Bacillati</taxon>
        <taxon>Actinomycetota</taxon>
        <taxon>Actinomycetes</taxon>
        <taxon>Pseudonocardiales</taxon>
        <taxon>Pseudonocardiaceae</taxon>
        <taxon>Amycolatopsis</taxon>
    </lineage>
</organism>
<evidence type="ECO:0000256" key="1">
    <source>
        <dbReference type="ARBA" id="ARBA00001964"/>
    </source>
</evidence>
<evidence type="ECO:0000256" key="4">
    <source>
        <dbReference type="ARBA" id="ARBA00022723"/>
    </source>
</evidence>
<dbReference type="PANTHER" id="PTHR47514:SF1">
    <property type="entry name" value="TRANSKETOLASE N-TERMINAL SECTION-RELATED"/>
    <property type="match status" value="1"/>
</dbReference>
<dbReference type="PANTHER" id="PTHR47514">
    <property type="entry name" value="TRANSKETOLASE N-TERMINAL SECTION-RELATED"/>
    <property type="match status" value="1"/>
</dbReference>